<organism evidence="1 2">
    <name type="scientific">Symbiodinium microadriaticum</name>
    <name type="common">Dinoflagellate</name>
    <name type="synonym">Zooxanthella microadriatica</name>
    <dbReference type="NCBI Taxonomy" id="2951"/>
    <lineage>
        <taxon>Eukaryota</taxon>
        <taxon>Sar</taxon>
        <taxon>Alveolata</taxon>
        <taxon>Dinophyceae</taxon>
        <taxon>Suessiales</taxon>
        <taxon>Symbiodiniaceae</taxon>
        <taxon>Symbiodinium</taxon>
    </lineage>
</organism>
<evidence type="ECO:0000313" key="2">
    <source>
        <dbReference type="Proteomes" id="UP000186817"/>
    </source>
</evidence>
<keyword evidence="2" id="KW-1185">Reference proteome</keyword>
<dbReference type="OrthoDB" id="416549at2759"/>
<proteinExistence type="predicted"/>
<protein>
    <submittedName>
        <fullName evidence="1">Uncharacterized protein</fullName>
    </submittedName>
</protein>
<dbReference type="AlphaFoldDB" id="A0A1Q9DSE6"/>
<reference evidence="1 2" key="1">
    <citation type="submission" date="2016-02" db="EMBL/GenBank/DDBJ databases">
        <title>Genome analysis of coral dinoflagellate symbionts highlights evolutionary adaptations to a symbiotic lifestyle.</title>
        <authorList>
            <person name="Aranda M."/>
            <person name="Li Y."/>
            <person name="Liew Y.J."/>
            <person name="Baumgarten S."/>
            <person name="Simakov O."/>
            <person name="Wilson M."/>
            <person name="Piel J."/>
            <person name="Ashoor H."/>
            <person name="Bougouffa S."/>
            <person name="Bajic V.B."/>
            <person name="Ryu T."/>
            <person name="Ravasi T."/>
            <person name="Bayer T."/>
            <person name="Micklem G."/>
            <person name="Kim H."/>
            <person name="Bhak J."/>
            <person name="Lajeunesse T.C."/>
            <person name="Voolstra C.R."/>
        </authorList>
    </citation>
    <scope>NUCLEOTIDE SEQUENCE [LARGE SCALE GENOMIC DNA]</scope>
    <source>
        <strain evidence="1 2">CCMP2467</strain>
    </source>
</reference>
<gene>
    <name evidence="1" type="ORF">AK812_SmicGene19503</name>
</gene>
<comment type="caution">
    <text evidence="1">The sequence shown here is derived from an EMBL/GenBank/DDBJ whole genome shotgun (WGS) entry which is preliminary data.</text>
</comment>
<evidence type="ECO:0000313" key="1">
    <source>
        <dbReference type="EMBL" id="OLP98089.1"/>
    </source>
</evidence>
<dbReference type="EMBL" id="LSRX01000408">
    <property type="protein sequence ID" value="OLP98089.1"/>
    <property type="molecule type" value="Genomic_DNA"/>
</dbReference>
<dbReference type="Proteomes" id="UP000186817">
    <property type="component" value="Unassembled WGS sequence"/>
</dbReference>
<sequence length="92" mass="10496">MVSNHYETACRWIHTGPGSSLRFKFFYHSILWEGDEVDELSSTAGVWIPVQVSRDYLLREPDSSLEEPLWVQYAHKAGGELAELAKEFGLLP</sequence>
<name>A0A1Q9DSE6_SYMMI</name>
<accession>A0A1Q9DSE6</accession>